<organism evidence="2">
    <name type="scientific">Loigolactobacillus rennini</name>
    <dbReference type="NCBI Taxonomy" id="238013"/>
    <lineage>
        <taxon>Bacteria</taxon>
        <taxon>Bacillati</taxon>
        <taxon>Bacillota</taxon>
        <taxon>Bacilli</taxon>
        <taxon>Lactobacillales</taxon>
        <taxon>Lactobacillaceae</taxon>
        <taxon>Loigolactobacillus</taxon>
    </lineage>
</organism>
<gene>
    <name evidence="2" type="ORF">LREN565_0053</name>
</gene>
<feature type="transmembrane region" description="Helical" evidence="1">
    <location>
        <begin position="137"/>
        <end position="160"/>
    </location>
</feature>
<protein>
    <submittedName>
        <fullName evidence="2">Cadmium resistance protein</fullName>
    </submittedName>
</protein>
<evidence type="ECO:0000256" key="1">
    <source>
        <dbReference type="SAM" id="Phobius"/>
    </source>
</evidence>
<feature type="transmembrane region" description="Helical" evidence="1">
    <location>
        <begin position="39"/>
        <end position="61"/>
    </location>
</feature>
<keyword evidence="1" id="KW-1133">Transmembrane helix</keyword>
<keyword evidence="1" id="KW-0472">Membrane</keyword>
<feature type="transmembrane region" description="Helical" evidence="1">
    <location>
        <begin position="172"/>
        <end position="190"/>
    </location>
</feature>
<dbReference type="AlphaFoldDB" id="A0A1K2I3H1"/>
<feature type="transmembrane region" description="Helical" evidence="1">
    <location>
        <begin position="6"/>
        <end position="27"/>
    </location>
</feature>
<dbReference type="InterPro" id="IPR004676">
    <property type="entry name" value="Cd-R_transporter"/>
</dbReference>
<reference evidence="2" key="1">
    <citation type="submission" date="2016-11" db="EMBL/GenBank/DDBJ databases">
        <authorList>
            <person name="Jaros S."/>
            <person name="Januszkiewicz K."/>
            <person name="Wedrychowicz H."/>
        </authorList>
    </citation>
    <scope>NUCLEOTIDE SEQUENCE</scope>
    <source>
        <strain evidence="2">ACA-DC 565</strain>
    </source>
</reference>
<feature type="transmembrane region" description="Helical" evidence="1">
    <location>
        <begin position="106"/>
        <end position="131"/>
    </location>
</feature>
<accession>A0A1K2I3H1</accession>
<keyword evidence="1" id="KW-0812">Transmembrane</keyword>
<sequence>MGKLILSGAAAYVSTSIDNLIILALVFSRAKTRQDKLAVYLGDLAGTSVLVITALILAFILHFVPDQWLLGLLGIIPIVMGVKLLIAGDDDDDAVVNQTLKQRRSLFVSMALITIASCGADNIGIYVPYFVTLTPGAVVVVLLTFFVMLTLFCLTGYLLVKLPVVARFLDQYGRWLTAAVYILLGLYIMYESGTWSHLVAWF</sequence>
<feature type="transmembrane region" description="Helical" evidence="1">
    <location>
        <begin position="67"/>
        <end position="86"/>
    </location>
</feature>
<name>A0A1K2I3H1_9LACO</name>
<proteinExistence type="predicted"/>
<dbReference type="Pfam" id="PF03596">
    <property type="entry name" value="Cad"/>
    <property type="match status" value="1"/>
</dbReference>
<evidence type="ECO:0000313" key="2">
    <source>
        <dbReference type="EMBL" id="SFZ86940.1"/>
    </source>
</evidence>
<dbReference type="EMBL" id="LT634362">
    <property type="protein sequence ID" value="SFZ86940.1"/>
    <property type="molecule type" value="Genomic_DNA"/>
</dbReference>